<evidence type="ECO:0000256" key="17">
    <source>
        <dbReference type="SAM" id="MobiDB-lite"/>
    </source>
</evidence>
<evidence type="ECO:0000256" key="10">
    <source>
        <dbReference type="ARBA" id="ARBA00022833"/>
    </source>
</evidence>
<feature type="non-terminal residue" evidence="20">
    <location>
        <position position="1"/>
    </location>
</feature>
<evidence type="ECO:0000256" key="4">
    <source>
        <dbReference type="ARBA" id="ARBA00022516"/>
    </source>
</evidence>
<evidence type="ECO:0000256" key="18">
    <source>
        <dbReference type="SAM" id="Phobius"/>
    </source>
</evidence>
<dbReference type="InterPro" id="IPR036400">
    <property type="entry name" value="Cyt_B5-like_heme/steroid_sf"/>
</dbReference>
<evidence type="ECO:0000256" key="5">
    <source>
        <dbReference type="ARBA" id="ARBA00022617"/>
    </source>
</evidence>
<evidence type="ECO:0000313" key="20">
    <source>
        <dbReference type="EMBL" id="KZL68985.1"/>
    </source>
</evidence>
<feature type="domain" description="Cytochrome b5 heme-binding" evidence="19">
    <location>
        <begin position="74"/>
        <end position="153"/>
    </location>
</feature>
<dbReference type="EMBL" id="LFIV01000115">
    <property type="protein sequence ID" value="KZL68985.1"/>
    <property type="molecule type" value="Genomic_DNA"/>
</dbReference>
<evidence type="ECO:0000256" key="3">
    <source>
        <dbReference type="ARBA" id="ARBA00005747"/>
    </source>
</evidence>
<organism evidence="20 21">
    <name type="scientific">Colletotrichum tofieldiae</name>
    <dbReference type="NCBI Taxonomy" id="708197"/>
    <lineage>
        <taxon>Eukaryota</taxon>
        <taxon>Fungi</taxon>
        <taxon>Dikarya</taxon>
        <taxon>Ascomycota</taxon>
        <taxon>Pezizomycotina</taxon>
        <taxon>Sordariomycetes</taxon>
        <taxon>Hypocreomycetidae</taxon>
        <taxon>Glomerellales</taxon>
        <taxon>Glomerellaceae</taxon>
        <taxon>Colletotrichum</taxon>
        <taxon>Colletotrichum spaethianum species complex</taxon>
    </lineage>
</organism>
<evidence type="ECO:0000256" key="15">
    <source>
        <dbReference type="ARBA" id="ARBA00023136"/>
    </source>
</evidence>
<protein>
    <submittedName>
        <fullName evidence="20">Inositolphosphorylceramide-b c-26 hydroxylase</fullName>
    </submittedName>
</protein>
<dbReference type="GO" id="GO:0006633">
    <property type="term" value="P:fatty acid biosynthetic process"/>
    <property type="evidence" value="ECO:0007669"/>
    <property type="project" value="UniProtKB-KW"/>
</dbReference>
<keyword evidence="6 18" id="KW-0812">Transmembrane</keyword>
<keyword evidence="8" id="KW-0256">Endoplasmic reticulum</keyword>
<dbReference type="GO" id="GO:0080132">
    <property type="term" value="F:fatty acid 2-hydroxylase activity"/>
    <property type="evidence" value="ECO:0007669"/>
    <property type="project" value="InterPro"/>
</dbReference>
<feature type="transmembrane region" description="Helical" evidence="18">
    <location>
        <begin position="294"/>
        <end position="311"/>
    </location>
</feature>
<evidence type="ECO:0000256" key="16">
    <source>
        <dbReference type="ARBA" id="ARBA00023160"/>
    </source>
</evidence>
<keyword evidence="4" id="KW-0444">Lipid biosynthesis</keyword>
<evidence type="ECO:0000256" key="1">
    <source>
        <dbReference type="ARBA" id="ARBA00001947"/>
    </source>
</evidence>
<feature type="region of interest" description="Disordered" evidence="17">
    <location>
        <begin position="173"/>
        <end position="200"/>
    </location>
</feature>
<keyword evidence="9" id="KW-0276">Fatty acid metabolism</keyword>
<name>A0A166RAI4_9PEZI</name>
<dbReference type="Pfam" id="PF04116">
    <property type="entry name" value="FA_hydroxylase"/>
    <property type="match status" value="1"/>
</dbReference>
<dbReference type="STRING" id="708197.A0A166RAI4"/>
<evidence type="ECO:0000256" key="6">
    <source>
        <dbReference type="ARBA" id="ARBA00022692"/>
    </source>
</evidence>
<dbReference type="PRINTS" id="PR00363">
    <property type="entry name" value="CYTOCHROMEB5"/>
</dbReference>
<comment type="caution">
    <text evidence="20">The sequence shown here is derived from an EMBL/GenBank/DDBJ whole genome shotgun (WGS) entry which is preliminary data.</text>
</comment>
<comment type="subcellular location">
    <subcellularLocation>
        <location evidence="2">Endoplasmic reticulum membrane</location>
        <topology evidence="2">Multi-pass membrane protein</topology>
    </subcellularLocation>
</comment>
<dbReference type="InterPro" id="IPR006694">
    <property type="entry name" value="Fatty_acid_hydroxylase"/>
</dbReference>
<feature type="transmembrane region" description="Helical" evidence="18">
    <location>
        <begin position="402"/>
        <end position="421"/>
    </location>
</feature>
<keyword evidence="10" id="KW-0862">Zinc</keyword>
<evidence type="ECO:0000256" key="9">
    <source>
        <dbReference type="ARBA" id="ARBA00022832"/>
    </source>
</evidence>
<dbReference type="SMART" id="SM01117">
    <property type="entry name" value="Cyt-b5"/>
    <property type="match status" value="1"/>
</dbReference>
<keyword evidence="16" id="KW-0275">Fatty acid biosynthesis</keyword>
<evidence type="ECO:0000256" key="8">
    <source>
        <dbReference type="ARBA" id="ARBA00022824"/>
    </source>
</evidence>
<dbReference type="AlphaFoldDB" id="A0A166RAI4"/>
<keyword evidence="21" id="KW-1185">Reference proteome</keyword>
<sequence>LIGPATATITPAATLPVHSLCCHSTSLSCPLGTWSPNTQSDYAPIQPVRFVPTPTVYNCRQNCQLLSNMPSRTLPTFTRAEVEAHNNKKSCYVTIGANVYDVTDFAQDHPGGADLVFEYAGKDVEAILRDPTSHPHSEAAYEVLDDSLVGFVINQKTVNGSVRKVNGTANGKVNGHTNGNGNANGNINGNGAVKSENGGVKMNEHGELWDGERWVHPRTGMASEEDLSKETDYTTDYKKHKFLDLSRPLFPQIWYGGFSKEFYLDQVHRPRHYKGGESAPLFGNFLEPLSKTPWWVVPLAWLPPVAYALYLARDGMESTTQEFLYFGLGLFLWTLIEYILHRFLFHLDQWLPDNRVGITMHFLLHGIHHYLPMDKYRLVMPPTLFVVLATPFYKLAHWVFSYSWHAATAVFCGGIFGYICYDLTHYFLHHQNLPLWYKELKKYHLQHHFLDYELGFGVTSRFWDSVFGTELPPIVKAN</sequence>
<keyword evidence="7" id="KW-0479">Metal-binding</keyword>
<feature type="transmembrane region" description="Helical" evidence="18">
    <location>
        <begin position="378"/>
        <end position="396"/>
    </location>
</feature>
<evidence type="ECO:0000256" key="12">
    <source>
        <dbReference type="ARBA" id="ARBA00023002"/>
    </source>
</evidence>
<evidence type="ECO:0000259" key="19">
    <source>
        <dbReference type="PROSITE" id="PS50255"/>
    </source>
</evidence>
<dbReference type="GO" id="GO:0005506">
    <property type="term" value="F:iron ion binding"/>
    <property type="evidence" value="ECO:0007669"/>
    <property type="project" value="InterPro"/>
</dbReference>
<dbReference type="PANTHER" id="PTHR12863:SF1">
    <property type="entry name" value="FATTY ACID 2-HYDROXYLASE"/>
    <property type="match status" value="1"/>
</dbReference>
<evidence type="ECO:0000256" key="13">
    <source>
        <dbReference type="ARBA" id="ARBA00023004"/>
    </source>
</evidence>
<feature type="transmembrane region" description="Helical" evidence="18">
    <location>
        <begin position="323"/>
        <end position="344"/>
    </location>
</feature>
<keyword evidence="5" id="KW-0349">Heme</keyword>
<comment type="cofactor">
    <cofactor evidence="1">
        <name>Zn(2+)</name>
        <dbReference type="ChEBI" id="CHEBI:29105"/>
    </cofactor>
</comment>
<dbReference type="SUPFAM" id="SSF55856">
    <property type="entry name" value="Cytochrome b5-like heme/steroid binding domain"/>
    <property type="match status" value="1"/>
</dbReference>
<reference evidence="20 21" key="1">
    <citation type="submission" date="2015-06" db="EMBL/GenBank/DDBJ databases">
        <title>Survival trade-offs in plant roots during colonization by closely related pathogenic and mutualistic fungi.</title>
        <authorList>
            <person name="Hacquard S."/>
            <person name="Kracher B."/>
            <person name="Hiruma K."/>
            <person name="Weinman A."/>
            <person name="Muench P."/>
            <person name="Garrido Oter R."/>
            <person name="Ver Loren van Themaat E."/>
            <person name="Dallerey J.-F."/>
            <person name="Damm U."/>
            <person name="Henrissat B."/>
            <person name="Lespinet O."/>
            <person name="Thon M."/>
            <person name="Kemen E."/>
            <person name="McHardy A.C."/>
            <person name="Schulze-Lefert P."/>
            <person name="O'Connell R.J."/>
        </authorList>
    </citation>
    <scope>NUCLEOTIDE SEQUENCE [LARGE SCALE GENOMIC DNA]</scope>
    <source>
        <strain evidence="20 21">0861</strain>
    </source>
</reference>
<evidence type="ECO:0000256" key="7">
    <source>
        <dbReference type="ARBA" id="ARBA00022723"/>
    </source>
</evidence>
<keyword evidence="12" id="KW-0560">Oxidoreductase</keyword>
<evidence type="ECO:0000256" key="14">
    <source>
        <dbReference type="ARBA" id="ARBA00023098"/>
    </source>
</evidence>
<evidence type="ECO:0000256" key="2">
    <source>
        <dbReference type="ARBA" id="ARBA00004477"/>
    </source>
</evidence>
<keyword evidence="14" id="KW-0443">Lipid metabolism</keyword>
<comment type="similarity">
    <text evidence="3">Belongs to the sterol desaturase family. SCS7 subfamily.</text>
</comment>
<dbReference type="Proteomes" id="UP000076552">
    <property type="component" value="Unassembled WGS sequence"/>
</dbReference>
<gene>
    <name evidence="20" type="ORF">CT0861_04602</name>
</gene>
<dbReference type="GO" id="GO:0005789">
    <property type="term" value="C:endoplasmic reticulum membrane"/>
    <property type="evidence" value="ECO:0007669"/>
    <property type="project" value="UniProtKB-SubCell"/>
</dbReference>
<proteinExistence type="inferred from homology"/>
<keyword evidence="15 18" id="KW-0472">Membrane</keyword>
<dbReference type="PROSITE" id="PS50255">
    <property type="entry name" value="CYTOCHROME_B5_2"/>
    <property type="match status" value="1"/>
</dbReference>
<dbReference type="Pfam" id="PF00173">
    <property type="entry name" value="Cyt-b5"/>
    <property type="match status" value="1"/>
</dbReference>
<dbReference type="InterPro" id="IPR001199">
    <property type="entry name" value="Cyt_B5-like_heme/steroid-bd"/>
</dbReference>
<evidence type="ECO:0000256" key="11">
    <source>
        <dbReference type="ARBA" id="ARBA00022989"/>
    </source>
</evidence>
<dbReference type="InterPro" id="IPR014430">
    <property type="entry name" value="Scs7"/>
</dbReference>
<accession>A0A166RAI4</accession>
<feature type="compositionally biased region" description="Low complexity" evidence="17">
    <location>
        <begin position="174"/>
        <end position="191"/>
    </location>
</feature>
<evidence type="ECO:0000313" key="21">
    <source>
        <dbReference type="Proteomes" id="UP000076552"/>
    </source>
</evidence>
<dbReference type="FunFam" id="3.10.120.10:FF:000007">
    <property type="entry name" value="Sulfite oxidase, mitochondrial"/>
    <property type="match status" value="1"/>
</dbReference>
<keyword evidence="11 18" id="KW-1133">Transmembrane helix</keyword>
<dbReference type="PANTHER" id="PTHR12863">
    <property type="entry name" value="FATTY ACID HYDROXYLASE"/>
    <property type="match status" value="1"/>
</dbReference>
<keyword evidence="13" id="KW-0408">Iron</keyword>
<dbReference type="Gene3D" id="3.10.120.10">
    <property type="entry name" value="Cytochrome b5-like heme/steroid binding domain"/>
    <property type="match status" value="1"/>
</dbReference>